<name>A0A0G1EXE7_9BACT</name>
<gene>
    <name evidence="1" type="ORF">UV61_C0001G0023</name>
</gene>
<evidence type="ECO:0000313" key="2">
    <source>
        <dbReference type="Proteomes" id="UP000034050"/>
    </source>
</evidence>
<evidence type="ECO:0000313" key="1">
    <source>
        <dbReference type="EMBL" id="KKS87616.1"/>
    </source>
</evidence>
<proteinExistence type="predicted"/>
<sequence length="86" mass="10137">MNFRKLFYKISIGEIVEDYGVFAADNFYGLQELRLLKCRSKSEDFFVLEGSTKIRFLFGFDIRYFKISKEGLSNLNSLLNTKIFNK</sequence>
<accession>A0A0G1EXE7</accession>
<dbReference type="Proteomes" id="UP000034050">
    <property type="component" value="Unassembled WGS sequence"/>
</dbReference>
<organism evidence="1 2">
    <name type="scientific">Candidatus Gottesmanbacteria bacterium GW2011_GWB1_43_11</name>
    <dbReference type="NCBI Taxonomy" id="1618446"/>
    <lineage>
        <taxon>Bacteria</taxon>
        <taxon>Candidatus Gottesmaniibacteriota</taxon>
    </lineage>
</organism>
<dbReference type="AlphaFoldDB" id="A0A0G1EXE7"/>
<reference evidence="1 2" key="1">
    <citation type="journal article" date="2015" name="Nature">
        <title>rRNA introns, odd ribosomes, and small enigmatic genomes across a large radiation of phyla.</title>
        <authorList>
            <person name="Brown C.T."/>
            <person name="Hug L.A."/>
            <person name="Thomas B.C."/>
            <person name="Sharon I."/>
            <person name="Castelle C.J."/>
            <person name="Singh A."/>
            <person name="Wilkins M.J."/>
            <person name="Williams K.H."/>
            <person name="Banfield J.F."/>
        </authorList>
    </citation>
    <scope>NUCLEOTIDE SEQUENCE [LARGE SCALE GENOMIC DNA]</scope>
</reference>
<protein>
    <submittedName>
        <fullName evidence="1">Uncharacterized protein</fullName>
    </submittedName>
</protein>
<dbReference type="EMBL" id="LCFD01000001">
    <property type="protein sequence ID" value="KKS87616.1"/>
    <property type="molecule type" value="Genomic_DNA"/>
</dbReference>
<comment type="caution">
    <text evidence="1">The sequence shown here is derived from an EMBL/GenBank/DDBJ whole genome shotgun (WGS) entry which is preliminary data.</text>
</comment>